<reference evidence="4 5" key="1">
    <citation type="submission" date="2018-10" db="EMBL/GenBank/DDBJ databases">
        <authorList>
            <person name="Jung H.S."/>
            <person name="Jeon C.O."/>
        </authorList>
    </citation>
    <scope>NUCLEOTIDE SEQUENCE [LARGE SCALE GENOMIC DNA]</scope>
    <source>
        <strain evidence="4 5">MA-7-27</strain>
    </source>
</reference>
<evidence type="ECO:0000256" key="1">
    <source>
        <dbReference type="RuleBase" id="RU369079"/>
    </source>
</evidence>
<keyword evidence="2" id="KW-0472">Membrane</keyword>
<dbReference type="RefSeq" id="WP_121897213.1">
    <property type="nucleotide sequence ID" value="NZ_RCNT01000002.1"/>
</dbReference>
<keyword evidence="1" id="KW-0813">Transport</keyword>
<feature type="transmembrane region" description="Helical" evidence="2">
    <location>
        <begin position="510"/>
        <end position="529"/>
    </location>
</feature>
<feature type="transmembrane region" description="Helical" evidence="2">
    <location>
        <begin position="571"/>
        <end position="592"/>
    </location>
</feature>
<keyword evidence="2" id="KW-0812">Transmembrane</keyword>
<dbReference type="InterPro" id="IPR011853">
    <property type="entry name" value="TRAP_DctM-Dct_fused"/>
</dbReference>
<feature type="transmembrane region" description="Helical" evidence="2">
    <location>
        <begin position="82"/>
        <end position="105"/>
    </location>
</feature>
<evidence type="ECO:0000259" key="3">
    <source>
        <dbReference type="Pfam" id="PF06808"/>
    </source>
</evidence>
<feature type="transmembrane region" description="Helical" evidence="2">
    <location>
        <begin position="344"/>
        <end position="366"/>
    </location>
</feature>
<protein>
    <submittedName>
        <fullName evidence="4">TRAP transporter fused permease subunit</fullName>
    </submittedName>
</protein>
<dbReference type="InterPro" id="IPR010656">
    <property type="entry name" value="DctM"/>
</dbReference>
<sequence>MTDPTAGGVTRPRPDDRIADLLAVGFVLVILTYTASGPISDFVRWFVETTTEGWADMSRREQRVLLRDHWLGGGYRAFERAFLQPTGLILGLPIVFAFAISLLAMRDTGRWRWMHRLMAIVATGCFGAWIVKIYATDAGLLPSAEPIDFVVFPVIIVVTLYLTWRLFGAFIAIFCILWVIYFFTRGLLPDWTGILAGSEATAAQNLRAMVQNFWAQTGGLFGQPLQVVSGSVLIFIVFGSVLMASGAGDLLMKIANRLTGGFVGGAAHSAVASSALFGTLSGAAVSNVVSTGTMTIPVIKRAGFKPHFAGAVEAAASTGGQVMPPVMGVVAFFVAGQIGLEYRYIVVAAILPALFYYLGTFLTVYFEAQRQGIGALPAEARPRLDPGERWQCLVFIIPLAVLSTFLFIQPSVPKAGFYGFAAALLSALVLFPGFRSRRQVWRAFVAAGRMAASIVTIVAAIGLIVGLIQLSGFAGRLSLLLAQLASGPLFVVLIVVAFGSIVLGMGLPPGATYFIIVIALSSGIEAVGIPPLSLHLFVVFFAVMSTVTPPVALAAFAAAPIAGADPIRTGFAAARIGIAGFLIPFVFVYHPALLYKLQVLFEWFGGEPANSRAMMDAAEISWASLAWIIAAFTLSLWLLASALAGQEVARLTPVERLCRVAAGFAVLVPHAAIAAPAAAIGAALVAIHRIRNSQTRPTDHQEETT</sequence>
<dbReference type="Proteomes" id="UP000281343">
    <property type="component" value="Unassembled WGS sequence"/>
</dbReference>
<dbReference type="OrthoDB" id="9759894at2"/>
<keyword evidence="5" id="KW-1185">Reference proteome</keyword>
<feature type="transmembrane region" description="Helical" evidence="2">
    <location>
        <begin position="169"/>
        <end position="188"/>
    </location>
</feature>
<keyword evidence="1" id="KW-1003">Cell membrane</keyword>
<dbReference type="PANTHER" id="PTHR43849">
    <property type="entry name" value="BLL3936 PROTEIN"/>
    <property type="match status" value="1"/>
</dbReference>
<dbReference type="NCBIfam" id="TIGR02123">
    <property type="entry name" value="TRAP_fused"/>
    <property type="match status" value="1"/>
</dbReference>
<feature type="transmembrane region" description="Helical" evidence="2">
    <location>
        <begin position="620"/>
        <end position="639"/>
    </location>
</feature>
<keyword evidence="2" id="KW-1133">Transmembrane helix</keyword>
<accession>A0A3L9Y3G9</accession>
<name>A0A3L9Y3G9_9RHOB</name>
<feature type="transmembrane region" description="Helical" evidence="2">
    <location>
        <begin position="480"/>
        <end position="503"/>
    </location>
</feature>
<feature type="transmembrane region" description="Helical" evidence="2">
    <location>
        <begin position="415"/>
        <end position="434"/>
    </location>
</feature>
<evidence type="ECO:0000313" key="4">
    <source>
        <dbReference type="EMBL" id="RMA43279.1"/>
    </source>
</evidence>
<feature type="domain" description="TRAP C4-dicarboxylate transport system permease DctM subunit" evidence="3">
    <location>
        <begin position="158"/>
        <end position="595"/>
    </location>
</feature>
<dbReference type="GO" id="GO:0022857">
    <property type="term" value="F:transmembrane transporter activity"/>
    <property type="evidence" value="ECO:0007669"/>
    <property type="project" value="UniProtKB-UniRule"/>
</dbReference>
<comment type="function">
    <text evidence="1">Part of the tripartite ATP-independent periplasmic (TRAP) transport system.</text>
</comment>
<keyword evidence="1" id="KW-0997">Cell inner membrane</keyword>
<feature type="transmembrane region" description="Helical" evidence="2">
    <location>
        <begin position="446"/>
        <end position="468"/>
    </location>
</feature>
<dbReference type="AlphaFoldDB" id="A0A3L9Y3G9"/>
<feature type="transmembrane region" description="Helical" evidence="2">
    <location>
        <begin position="535"/>
        <end position="559"/>
    </location>
</feature>
<dbReference type="PANTHER" id="PTHR43849:SF2">
    <property type="entry name" value="BLL3936 PROTEIN"/>
    <property type="match status" value="1"/>
</dbReference>
<organism evidence="4 5">
    <name type="scientific">Rhodophyticola porphyridii</name>
    <dbReference type="NCBI Taxonomy" id="1852017"/>
    <lineage>
        <taxon>Bacteria</taxon>
        <taxon>Pseudomonadati</taxon>
        <taxon>Pseudomonadota</taxon>
        <taxon>Alphaproteobacteria</taxon>
        <taxon>Rhodobacterales</taxon>
        <taxon>Roseobacteraceae</taxon>
        <taxon>Rhodophyticola</taxon>
    </lineage>
</organism>
<evidence type="ECO:0000313" key="5">
    <source>
        <dbReference type="Proteomes" id="UP000281343"/>
    </source>
</evidence>
<comment type="caution">
    <text evidence="4">The sequence shown here is derived from an EMBL/GenBank/DDBJ whole genome shotgun (WGS) entry which is preliminary data.</text>
</comment>
<feature type="transmembrane region" description="Helical" evidence="2">
    <location>
        <begin position="390"/>
        <end position="409"/>
    </location>
</feature>
<dbReference type="EMBL" id="RCNT01000002">
    <property type="protein sequence ID" value="RMA43279.1"/>
    <property type="molecule type" value="Genomic_DNA"/>
</dbReference>
<feature type="transmembrane region" description="Helical" evidence="2">
    <location>
        <begin position="117"/>
        <end position="135"/>
    </location>
</feature>
<feature type="transmembrane region" description="Helical" evidence="2">
    <location>
        <begin position="660"/>
        <end position="687"/>
    </location>
</feature>
<proteinExistence type="predicted"/>
<dbReference type="Pfam" id="PF06808">
    <property type="entry name" value="DctM"/>
    <property type="match status" value="1"/>
</dbReference>
<evidence type="ECO:0000256" key="2">
    <source>
        <dbReference type="SAM" id="Phobius"/>
    </source>
</evidence>
<comment type="subcellular location">
    <subcellularLocation>
        <location evidence="1">Cell inner membrane</location>
        <topology evidence="1">Multi-pass membrane protein</topology>
    </subcellularLocation>
</comment>
<feature type="transmembrane region" description="Helical" evidence="2">
    <location>
        <begin position="227"/>
        <end position="247"/>
    </location>
</feature>
<dbReference type="GO" id="GO:0005886">
    <property type="term" value="C:plasma membrane"/>
    <property type="evidence" value="ECO:0007669"/>
    <property type="project" value="UniProtKB-SubCell"/>
</dbReference>
<gene>
    <name evidence="4" type="ORF">D9R08_06610</name>
</gene>
<feature type="transmembrane region" description="Helical" evidence="2">
    <location>
        <begin position="21"/>
        <end position="39"/>
    </location>
</feature>
<feature type="transmembrane region" description="Helical" evidence="2">
    <location>
        <begin position="147"/>
        <end position="164"/>
    </location>
</feature>